<evidence type="ECO:0000259" key="1">
    <source>
        <dbReference type="PROSITE" id="PS51480"/>
    </source>
</evidence>
<dbReference type="InterPro" id="IPR036117">
    <property type="entry name" value="DhaL_dom_sf"/>
</dbReference>
<dbReference type="NCBIfam" id="TIGR03599">
    <property type="entry name" value="YloV"/>
    <property type="match status" value="1"/>
</dbReference>
<dbReference type="InterPro" id="IPR048394">
    <property type="entry name" value="FakA-like_M"/>
</dbReference>
<dbReference type="InterPro" id="IPR004007">
    <property type="entry name" value="DhaL_dom"/>
</dbReference>
<feature type="domain" description="DhaL" evidence="1">
    <location>
        <begin position="9"/>
        <end position="201"/>
    </location>
</feature>
<dbReference type="RefSeq" id="WP_039835392.1">
    <property type="nucleotide sequence ID" value="NZ_CP068595.1"/>
</dbReference>
<dbReference type="EMBL" id="CP068595">
    <property type="protein sequence ID" value="QQZ60156.1"/>
    <property type="molecule type" value="Genomic_DNA"/>
</dbReference>
<dbReference type="PANTHER" id="PTHR33434">
    <property type="entry name" value="DEGV DOMAIN-CONTAINING PROTEIN DR_1986-RELATED"/>
    <property type="match status" value="1"/>
</dbReference>
<dbReference type="SMART" id="SM01120">
    <property type="entry name" value="Dak2"/>
    <property type="match status" value="1"/>
</dbReference>
<dbReference type="SUPFAM" id="SSF101473">
    <property type="entry name" value="DhaL-like"/>
    <property type="match status" value="1"/>
</dbReference>
<dbReference type="GO" id="GO:0004371">
    <property type="term" value="F:glycerone kinase activity"/>
    <property type="evidence" value="ECO:0007669"/>
    <property type="project" value="InterPro"/>
</dbReference>
<gene>
    <name evidence="2" type="ORF">JI735_27060</name>
</gene>
<dbReference type="InterPro" id="IPR050270">
    <property type="entry name" value="DegV_domain_contain"/>
</dbReference>
<dbReference type="Pfam" id="PF02734">
    <property type="entry name" value="Dak2"/>
    <property type="match status" value="1"/>
</dbReference>
<dbReference type="Gene3D" id="1.25.40.340">
    <property type="match status" value="1"/>
</dbReference>
<organism evidence="2 3">
    <name type="scientific">Paenibacillus sonchi</name>
    <dbReference type="NCBI Taxonomy" id="373687"/>
    <lineage>
        <taxon>Bacteria</taxon>
        <taxon>Bacillati</taxon>
        <taxon>Bacillota</taxon>
        <taxon>Bacilli</taxon>
        <taxon>Bacillales</taxon>
        <taxon>Paenibacillaceae</taxon>
        <taxon>Paenibacillus</taxon>
        <taxon>Paenibacillus sonchi group</taxon>
    </lineage>
</organism>
<protein>
    <submittedName>
        <fullName evidence="2">DAK2 domain-containing protein</fullName>
    </submittedName>
</protein>
<dbReference type="SMART" id="SM01121">
    <property type="entry name" value="Dak1_2"/>
    <property type="match status" value="1"/>
</dbReference>
<dbReference type="GO" id="GO:0006071">
    <property type="term" value="P:glycerol metabolic process"/>
    <property type="evidence" value="ECO:0007669"/>
    <property type="project" value="InterPro"/>
</dbReference>
<dbReference type="PROSITE" id="PS51480">
    <property type="entry name" value="DHAL"/>
    <property type="match status" value="1"/>
</dbReference>
<proteinExistence type="predicted"/>
<keyword evidence="3" id="KW-1185">Reference proteome</keyword>
<sequence length="595" mass="63352">MSKRSIDGTDFTAMVLAGAEKLQQHAEHVNSLNVFPVPDGDTGTNMNLTMTAGANELKKNNTGSVGQCAGVLSKGLLMGARGNSGVILSQLFRGLGRYAAQYDELNTQQFAAALQTGVDTAYKAVVKPVEGTILTVAKEAARHAVYYARRTTDVTELMTEVLSRAKEALANTPELLPVLKQVGVVDSGGQGLVYIYEGFHQYLTGSAGTAVPVPVQGQAPAAAPAASPTAVLTKHENVLSSVQSSAQSQLSTEDIEFLYDMEFFINRLLGGSVKAEFDEESFRKALSVNGDSIIVISDDETIKVHVHSKTPGEVLNLALQYGEITQIHILNMREQHRDLLTAGMDIAPMPDLFADIPQEESSVQAPAVPPADDMAQYGFIAVSSGEGISDIFRSLGVDAILSGGQTMNPSTEDFVNAISSISAKHIYILPNNSNIVLAAQQAKELLEGEREITVIPSKSIPQGIAAAFAFQEEDAVDANTGNMLEAISQVKSGQITNAVRDTVIEELEIKSGQYIGIANSKIVAAADDLLAASQALLGSMLENGDEIVTVLTGAESEDSVTDALENWLAEAYPQVEVEIHTGGQPLYYYLFSVEP</sequence>
<accession>A0A974PAY9</accession>
<dbReference type="Pfam" id="PF13684">
    <property type="entry name" value="FakA-like_C"/>
    <property type="match status" value="1"/>
</dbReference>
<reference evidence="2 3" key="1">
    <citation type="submission" date="2021-01" db="EMBL/GenBank/DDBJ databases">
        <title>Whole genome sequence of Paenibacillus sonchi LMG 24727 for comparative genomics.</title>
        <authorList>
            <person name="Lee G."/>
            <person name="Kim M.-J."/>
            <person name="Lim K."/>
            <person name="Shin J.-H."/>
        </authorList>
    </citation>
    <scope>NUCLEOTIDE SEQUENCE [LARGE SCALE GENOMIC DNA]</scope>
    <source>
        <strain evidence="2 3">LMG 24727</strain>
    </source>
</reference>
<dbReference type="Proteomes" id="UP000595841">
    <property type="component" value="Chromosome"/>
</dbReference>
<dbReference type="Pfam" id="PF21645">
    <property type="entry name" value="FakA-like_M"/>
    <property type="match status" value="1"/>
</dbReference>
<name>A0A974PAY9_9BACL</name>
<dbReference type="InterPro" id="IPR033470">
    <property type="entry name" value="FakA-like_C"/>
</dbReference>
<dbReference type="PANTHER" id="PTHR33434:SF4">
    <property type="entry name" value="PHOSPHATASE PROTEIN"/>
    <property type="match status" value="1"/>
</dbReference>
<dbReference type="KEGG" id="pson:JI735_27060"/>
<evidence type="ECO:0000313" key="2">
    <source>
        <dbReference type="EMBL" id="QQZ60156.1"/>
    </source>
</evidence>
<evidence type="ECO:0000313" key="3">
    <source>
        <dbReference type="Proteomes" id="UP000595841"/>
    </source>
</evidence>
<dbReference type="InterPro" id="IPR019986">
    <property type="entry name" value="YloV-like"/>
</dbReference>
<dbReference type="AlphaFoldDB" id="A0A974PAY9"/>